<feature type="binding site" description="covalent" evidence="6">
    <location>
        <position position="876"/>
    </location>
    <ligand>
        <name>heme c</name>
        <dbReference type="ChEBI" id="CHEBI:61717"/>
    </ligand>
</feature>
<dbReference type="PRINTS" id="PR00606">
    <property type="entry name" value="CYTCHROMECID"/>
</dbReference>
<dbReference type="InterPro" id="IPR036909">
    <property type="entry name" value="Cyt_c-like_dom_sf"/>
</dbReference>
<keyword evidence="4" id="KW-0249">Electron transport</keyword>
<feature type="domain" description="Cytochrome c" evidence="9">
    <location>
        <begin position="862"/>
        <end position="947"/>
    </location>
</feature>
<protein>
    <submittedName>
        <fullName evidence="10">PKD domain-containing protein</fullName>
    </submittedName>
</protein>
<feature type="binding site" description="covalent" evidence="6">
    <location>
        <position position="880"/>
    </location>
    <ligand>
        <name>heme c</name>
        <dbReference type="ChEBI" id="CHEBI:61717"/>
    </ligand>
</feature>
<comment type="PTM">
    <text evidence="6">Binds 1 heme c group covalently per subunit.</text>
</comment>
<evidence type="ECO:0000256" key="4">
    <source>
        <dbReference type="ARBA" id="ARBA00022982"/>
    </source>
</evidence>
<dbReference type="SMART" id="SM00089">
    <property type="entry name" value="PKD"/>
    <property type="match status" value="1"/>
</dbReference>
<dbReference type="PROSITE" id="PS50093">
    <property type="entry name" value="PKD"/>
    <property type="match status" value="1"/>
</dbReference>
<dbReference type="InterPro" id="IPR011041">
    <property type="entry name" value="Quinoprot_gluc/sorb_DH_b-prop"/>
</dbReference>
<dbReference type="CDD" id="cd00146">
    <property type="entry name" value="PKD"/>
    <property type="match status" value="1"/>
</dbReference>
<evidence type="ECO:0000256" key="7">
    <source>
        <dbReference type="SAM" id="MobiDB-lite"/>
    </source>
</evidence>
<keyword evidence="5 6" id="KW-0408">Iron</keyword>
<dbReference type="InterPro" id="IPR009056">
    <property type="entry name" value="Cyt_c-like_dom"/>
</dbReference>
<evidence type="ECO:0000256" key="5">
    <source>
        <dbReference type="ARBA" id="ARBA00023004"/>
    </source>
</evidence>
<dbReference type="GO" id="GO:0030246">
    <property type="term" value="F:carbohydrate binding"/>
    <property type="evidence" value="ECO:0007669"/>
    <property type="project" value="InterPro"/>
</dbReference>
<dbReference type="EMBL" id="WXYO01000002">
    <property type="protein sequence ID" value="NAS11506.1"/>
    <property type="molecule type" value="Genomic_DNA"/>
</dbReference>
<sequence>MRKKILLSILAVIVLLITAAYFFVFRASTNDIKVLVFSKTAGYRHESIETGIEAIRKLGVQHNFIVEATEDAQQFNEAYLKDFQVIVFLNTTSDVLDPVQQSQVERFIQAGGGFVGVHAAADTEYGWPWYGEMVGAYFDSHPLDPNVQEGVVHVTNPNHQATDSLPQSWKTPDEWYNFKSIYPGNKVLLTIDESTYTGGTNGSNHPIAWYKEYDGGRSFYTGLGHTKEQYADPLFLSHLLGGIRYAIGPGSLIDYSKAYAEVVPEENRFSKVTFTQNLAEPMELDFLDQNKILFIERKGTVHIYDLETARDSVIARLEVFSGLEDGLLGMALDPEYATNNWVYLYYSDPGEQAVQKLSRFVLKDYTLDLGSEKVLLEVKAQREECCHSGGSLEFGPNGNLFLSTGDNTNPHASNGFAPIDERDGRAPWDAQKSAANTNDLRGKILRIKPEADGTYSIPEGNLFGKDNPKGRPEIYVMGNRNPYRISIDSRTGYLYWGEVGPDASKDSLSLGVMGYDEVNQARQAGNYGWPYFIADNKVYHAYNFATNTSGAAFNPDKPQNNSPNNTGMQDLPPAQPAMIYYPYSVSEEFPALGTGSRNAMAGPVFYTDDYPESGRKFPDYFDGKLLIYDWMRGWIFAVTMTEDGDLDKLTRIVPNMALHNVIDMVFGPDGALYILEYGSGWFSQNVDATLSRIEFTKGNRIPLARITTDKAIGATPLTVNFSGRNSIDYDGDQLSYQWDFGESDASSTESETAYTFEASGKFTVKLKVEDEEGNVAETETQIIVGNELPQLSWEITRGNSDFYWPGKAVDIAYQIHVSDAEDGSLKEGTLNASDVLVSFDYLPEGNDQVAAAKSHADLADNAYASIGKGLMDASDCMACHKEKEKSIGPSYQAIADRYALDNSAAALLADKIVNGGGGNWGETPMAAHPGLSQSDVDQMVKYILSLSEQGQSGNPSKYPVKGSYSSEEHRNSDTKGSYILTASYTDKGGGNIEPLTAKQTLLLRYPHMEAESSDEGSSMTFFVNADETPGIDEDMTIAVGTKGSYLMFREIDLSEVKAIRGRYGLVKGITQGGDVEFRLGGLDGELISSLELKVGLTDFKLEEIRSPFNKQINGKQDLYIIFKNEEAKDGDLITVLDWFELLNE</sequence>
<dbReference type="SUPFAM" id="SSF52317">
    <property type="entry name" value="Class I glutamine amidotransferase-like"/>
    <property type="match status" value="1"/>
</dbReference>
<dbReference type="InterPro" id="IPR035986">
    <property type="entry name" value="PKD_dom_sf"/>
</dbReference>
<dbReference type="AlphaFoldDB" id="A0A6L9E9X0"/>
<evidence type="ECO:0000259" key="8">
    <source>
        <dbReference type="PROSITE" id="PS50093"/>
    </source>
</evidence>
<dbReference type="Proteomes" id="UP000475249">
    <property type="component" value="Unassembled WGS sequence"/>
</dbReference>
<dbReference type="PANTHER" id="PTHR40469">
    <property type="entry name" value="SECRETED GLYCOSYL HYDROLASE"/>
    <property type="match status" value="1"/>
</dbReference>
<dbReference type="Pfam" id="PF07995">
    <property type="entry name" value="GSDH"/>
    <property type="match status" value="1"/>
</dbReference>
<feature type="domain" description="PKD" evidence="8">
    <location>
        <begin position="731"/>
        <end position="784"/>
    </location>
</feature>
<evidence type="ECO:0000256" key="6">
    <source>
        <dbReference type="PIRSR" id="PIRSR602324-1"/>
    </source>
</evidence>
<dbReference type="InterPro" id="IPR005084">
    <property type="entry name" value="CBM6"/>
</dbReference>
<keyword evidence="1" id="KW-0813">Transport</keyword>
<evidence type="ECO:0000256" key="2">
    <source>
        <dbReference type="ARBA" id="ARBA00022617"/>
    </source>
</evidence>
<keyword evidence="11" id="KW-1185">Reference proteome</keyword>
<evidence type="ECO:0000313" key="10">
    <source>
        <dbReference type="EMBL" id="NAS11506.1"/>
    </source>
</evidence>
<keyword evidence="3 6" id="KW-0479">Metal-binding</keyword>
<name>A0A6L9E9X0_9FLAO</name>
<accession>A0A6L9E9X0</accession>
<evidence type="ECO:0000256" key="3">
    <source>
        <dbReference type="ARBA" id="ARBA00022723"/>
    </source>
</evidence>
<dbReference type="Gene3D" id="1.10.760.10">
    <property type="entry name" value="Cytochrome c-like domain"/>
    <property type="match status" value="1"/>
</dbReference>
<dbReference type="Pfam" id="PF18911">
    <property type="entry name" value="PKD_4"/>
    <property type="match status" value="1"/>
</dbReference>
<dbReference type="GO" id="GO:0009055">
    <property type="term" value="F:electron transfer activity"/>
    <property type="evidence" value="ECO:0007669"/>
    <property type="project" value="InterPro"/>
</dbReference>
<dbReference type="InterPro" id="IPR002324">
    <property type="entry name" value="Cyt_c_ID"/>
</dbReference>
<dbReference type="Gene3D" id="3.40.50.880">
    <property type="match status" value="1"/>
</dbReference>
<dbReference type="GO" id="GO:0020037">
    <property type="term" value="F:heme binding"/>
    <property type="evidence" value="ECO:0007669"/>
    <property type="project" value="InterPro"/>
</dbReference>
<dbReference type="Gene3D" id="2.60.120.260">
    <property type="entry name" value="Galactose-binding domain-like"/>
    <property type="match status" value="1"/>
</dbReference>
<dbReference type="SUPFAM" id="SSF50952">
    <property type="entry name" value="Soluble quinoprotein glucose dehydrogenase"/>
    <property type="match status" value="1"/>
</dbReference>
<evidence type="ECO:0000259" key="9">
    <source>
        <dbReference type="PROSITE" id="PS51007"/>
    </source>
</evidence>
<dbReference type="SUPFAM" id="SSF49299">
    <property type="entry name" value="PKD domain"/>
    <property type="match status" value="1"/>
</dbReference>
<gene>
    <name evidence="10" type="ORF">GTQ38_05805</name>
</gene>
<dbReference type="InterPro" id="IPR011042">
    <property type="entry name" value="6-blade_b-propeller_TolB-like"/>
</dbReference>
<evidence type="ECO:0000256" key="1">
    <source>
        <dbReference type="ARBA" id="ARBA00022448"/>
    </source>
</evidence>
<dbReference type="Pfam" id="PF00034">
    <property type="entry name" value="Cytochrom_C"/>
    <property type="match status" value="1"/>
</dbReference>
<organism evidence="10 11">
    <name type="scientific">Poritiphilus flavus</name>
    <dbReference type="NCBI Taxonomy" id="2697053"/>
    <lineage>
        <taxon>Bacteria</taxon>
        <taxon>Pseudomonadati</taxon>
        <taxon>Bacteroidota</taxon>
        <taxon>Flavobacteriia</taxon>
        <taxon>Flavobacteriales</taxon>
        <taxon>Flavobacteriaceae</taxon>
        <taxon>Poritiphilus</taxon>
    </lineage>
</organism>
<comment type="caution">
    <text evidence="10">The sequence shown here is derived from an EMBL/GenBank/DDBJ whole genome shotgun (WGS) entry which is preliminary data.</text>
</comment>
<dbReference type="InterPro" id="IPR012938">
    <property type="entry name" value="Glc/Sorbosone_DH"/>
</dbReference>
<keyword evidence="2 6" id="KW-0349">Heme</keyword>
<dbReference type="GO" id="GO:0005506">
    <property type="term" value="F:iron ion binding"/>
    <property type="evidence" value="ECO:0007669"/>
    <property type="project" value="InterPro"/>
</dbReference>
<dbReference type="Gene3D" id="2.60.40.10">
    <property type="entry name" value="Immunoglobulins"/>
    <property type="match status" value="1"/>
</dbReference>
<dbReference type="InterPro" id="IPR000601">
    <property type="entry name" value="PKD_dom"/>
</dbReference>
<dbReference type="Gene3D" id="2.120.10.30">
    <property type="entry name" value="TolB, C-terminal domain"/>
    <property type="match status" value="1"/>
</dbReference>
<dbReference type="Pfam" id="PF06283">
    <property type="entry name" value="ThuA"/>
    <property type="match status" value="1"/>
</dbReference>
<dbReference type="PROSITE" id="PS51007">
    <property type="entry name" value="CYTC"/>
    <property type="match status" value="1"/>
</dbReference>
<dbReference type="InterPro" id="IPR013783">
    <property type="entry name" value="Ig-like_fold"/>
</dbReference>
<reference evidence="10 11" key="1">
    <citation type="submission" date="2020-01" db="EMBL/GenBank/DDBJ databases">
        <title>Bacteria diversity of Porities sp.</title>
        <authorList>
            <person name="Wang G."/>
        </authorList>
    </citation>
    <scope>NUCLEOTIDE SEQUENCE [LARGE SCALE GENOMIC DNA]</scope>
    <source>
        <strain evidence="10 11">R33</strain>
    </source>
</reference>
<proteinExistence type="predicted"/>
<dbReference type="CDD" id="cd04084">
    <property type="entry name" value="CBM6_xylanase-like"/>
    <property type="match status" value="1"/>
</dbReference>
<dbReference type="PANTHER" id="PTHR40469:SF2">
    <property type="entry name" value="GALACTOSE-BINDING DOMAIN-LIKE SUPERFAMILY PROTEIN"/>
    <property type="match status" value="1"/>
</dbReference>
<evidence type="ECO:0000313" key="11">
    <source>
        <dbReference type="Proteomes" id="UP000475249"/>
    </source>
</evidence>
<dbReference type="InterPro" id="IPR029010">
    <property type="entry name" value="ThuA-like"/>
</dbReference>
<dbReference type="SUPFAM" id="SSF46626">
    <property type="entry name" value="Cytochrome c"/>
    <property type="match status" value="1"/>
</dbReference>
<dbReference type="RefSeq" id="WP_161434527.1">
    <property type="nucleotide sequence ID" value="NZ_WXYO01000002.1"/>
</dbReference>
<feature type="region of interest" description="Disordered" evidence="7">
    <location>
        <begin position="948"/>
        <end position="972"/>
    </location>
</feature>
<dbReference type="Pfam" id="PF03422">
    <property type="entry name" value="CBM_6"/>
    <property type="match status" value="1"/>
</dbReference>
<dbReference type="InterPro" id="IPR029062">
    <property type="entry name" value="Class_I_gatase-like"/>
</dbReference>
<feature type="binding site" description="covalent" evidence="6">
    <location>
        <position position="925"/>
    </location>
    <ligand>
        <name>heme c</name>
        <dbReference type="ChEBI" id="CHEBI:61717"/>
    </ligand>
</feature>
<dbReference type="InterPro" id="IPR022409">
    <property type="entry name" value="PKD/Chitinase_dom"/>
</dbReference>